<dbReference type="AlphaFoldDB" id="A0AAV4D2L8"/>
<feature type="region of interest" description="Disordered" evidence="1">
    <location>
        <begin position="284"/>
        <end position="332"/>
    </location>
</feature>
<evidence type="ECO:0000256" key="1">
    <source>
        <dbReference type="SAM" id="MobiDB-lite"/>
    </source>
</evidence>
<evidence type="ECO:0000313" key="3">
    <source>
        <dbReference type="Proteomes" id="UP000735302"/>
    </source>
</evidence>
<dbReference type="EMBL" id="BLXT01007309">
    <property type="protein sequence ID" value="GFO38220.1"/>
    <property type="molecule type" value="Genomic_DNA"/>
</dbReference>
<comment type="caution">
    <text evidence="2">The sequence shown here is derived from an EMBL/GenBank/DDBJ whole genome shotgun (WGS) entry which is preliminary data.</text>
</comment>
<keyword evidence="3" id="KW-1185">Reference proteome</keyword>
<proteinExistence type="predicted"/>
<gene>
    <name evidence="2" type="ORF">PoB_006472500</name>
</gene>
<feature type="compositionally biased region" description="Low complexity" evidence="1">
    <location>
        <begin position="189"/>
        <end position="199"/>
    </location>
</feature>
<organism evidence="2 3">
    <name type="scientific">Plakobranchus ocellatus</name>
    <dbReference type="NCBI Taxonomy" id="259542"/>
    <lineage>
        <taxon>Eukaryota</taxon>
        <taxon>Metazoa</taxon>
        <taxon>Spiralia</taxon>
        <taxon>Lophotrochozoa</taxon>
        <taxon>Mollusca</taxon>
        <taxon>Gastropoda</taxon>
        <taxon>Heterobranchia</taxon>
        <taxon>Euthyneura</taxon>
        <taxon>Panpulmonata</taxon>
        <taxon>Sacoglossa</taxon>
        <taxon>Placobranchoidea</taxon>
        <taxon>Plakobranchidae</taxon>
        <taxon>Plakobranchus</taxon>
    </lineage>
</organism>
<protein>
    <submittedName>
        <fullName evidence="2">Uncharacterized protein</fullName>
    </submittedName>
</protein>
<feature type="compositionally biased region" description="Acidic residues" evidence="1">
    <location>
        <begin position="290"/>
        <end position="313"/>
    </location>
</feature>
<name>A0AAV4D2L8_9GAST</name>
<dbReference type="Proteomes" id="UP000735302">
    <property type="component" value="Unassembled WGS sequence"/>
</dbReference>
<sequence>MPGLPLIIEEESFSDIIDESELELLTNDQTNDRMKYLANGSQLEHLGNYSYNGKNDTGSNYFSKLSDRNERLQEDTPCRKYGPNIASAELSEDCDVSHKSERKKVSRPMELNALHTGSVQTNTAFSNESFTTKSHNRTLIGDQPIGTLQKNGKEEKIKLAWQNLETSELESPVRHEINERGHRRHPRSTHASSASLSSTEQNRADSEQKTRTVQTCSHAKSLPMFSRSATFGVSEPRPSISRRSTRGTMVSGRDCIDSDRAASALDLIHKYYHSMSEFSFHEADRREIEINDDDDDDDDVDDDDDDDDDDDNDDRNKNDVDNDNNSKTITMK</sequence>
<feature type="region of interest" description="Disordered" evidence="1">
    <location>
        <begin position="178"/>
        <end position="216"/>
    </location>
</feature>
<evidence type="ECO:0000313" key="2">
    <source>
        <dbReference type="EMBL" id="GFO38220.1"/>
    </source>
</evidence>
<reference evidence="2 3" key="1">
    <citation type="journal article" date="2021" name="Elife">
        <title>Chloroplast acquisition without the gene transfer in kleptoplastic sea slugs, Plakobranchus ocellatus.</title>
        <authorList>
            <person name="Maeda T."/>
            <person name="Takahashi S."/>
            <person name="Yoshida T."/>
            <person name="Shimamura S."/>
            <person name="Takaki Y."/>
            <person name="Nagai Y."/>
            <person name="Toyoda A."/>
            <person name="Suzuki Y."/>
            <person name="Arimoto A."/>
            <person name="Ishii H."/>
            <person name="Satoh N."/>
            <person name="Nishiyama T."/>
            <person name="Hasebe M."/>
            <person name="Maruyama T."/>
            <person name="Minagawa J."/>
            <person name="Obokata J."/>
            <person name="Shigenobu S."/>
        </authorList>
    </citation>
    <scope>NUCLEOTIDE SEQUENCE [LARGE SCALE GENOMIC DNA]</scope>
</reference>
<accession>A0AAV4D2L8</accession>
<feature type="region of interest" description="Disordered" evidence="1">
    <location>
        <begin position="230"/>
        <end position="252"/>
    </location>
</feature>